<sequence>MKKLSLTMIVKNESENLKRCLDSVKLIVDEMIVVDTGSIDHTKEIALGYGAKVYDFVWNNNFSDARNYALKQSTGDWNLVLDADEYIINDCANEIRDFMESNRGIGRIRRMDKFQHGGELRESQVFISRLLPSGINYSGRIHEQVNSDLPSINTAIDVYHDGYFLKNKSDRNLEILHLAVKECDNDAYLLFQLAKEYRMAEKHRIADGYFAQCYSFISVGDGFRPLVVVDYLYNIIANQNLELGLDIILKEENNLSDYPDFYFVCGLFYMELVFSNMEKYMSYFPYIERSYLKCLELGETRRYDSVKGTGSFRAAYNLGIYYETTGDIAKAIKYYELSAKENYKLAIERLAKL</sequence>
<keyword evidence="3" id="KW-1185">Reference proteome</keyword>
<evidence type="ECO:0000313" key="3">
    <source>
        <dbReference type="Proteomes" id="UP000252415"/>
    </source>
</evidence>
<accession>A0A368VX98</accession>
<comment type="caution">
    <text evidence="2">The sequence shown here is derived from an EMBL/GenBank/DDBJ whole genome shotgun (WGS) entry which is preliminary data.</text>
</comment>
<dbReference type="Gene3D" id="1.25.40.10">
    <property type="entry name" value="Tetratricopeptide repeat domain"/>
    <property type="match status" value="1"/>
</dbReference>
<evidence type="ECO:0000259" key="1">
    <source>
        <dbReference type="Pfam" id="PF00535"/>
    </source>
</evidence>
<dbReference type="EMBL" id="QPJD01000011">
    <property type="protein sequence ID" value="RCW44812.1"/>
    <property type="molecule type" value="Genomic_DNA"/>
</dbReference>
<dbReference type="CDD" id="cd02511">
    <property type="entry name" value="Beta4Glucosyltransferase"/>
    <property type="match status" value="1"/>
</dbReference>
<proteinExistence type="predicted"/>
<dbReference type="AlphaFoldDB" id="A0A368VX98"/>
<dbReference type="PANTHER" id="PTHR43630">
    <property type="entry name" value="POLY-BETA-1,6-N-ACETYL-D-GLUCOSAMINE SYNTHASE"/>
    <property type="match status" value="1"/>
</dbReference>
<dbReference type="SUPFAM" id="SSF81901">
    <property type="entry name" value="HCP-like"/>
    <property type="match status" value="1"/>
</dbReference>
<dbReference type="SUPFAM" id="SSF53448">
    <property type="entry name" value="Nucleotide-diphospho-sugar transferases"/>
    <property type="match status" value="1"/>
</dbReference>
<dbReference type="Proteomes" id="UP000252415">
    <property type="component" value="Unassembled WGS sequence"/>
</dbReference>
<keyword evidence="2" id="KW-0808">Transferase</keyword>
<name>A0A368VX98_9BACL</name>
<dbReference type="Gene3D" id="3.90.550.10">
    <property type="entry name" value="Spore Coat Polysaccharide Biosynthesis Protein SpsA, Chain A"/>
    <property type="match status" value="1"/>
</dbReference>
<dbReference type="InterPro" id="IPR001173">
    <property type="entry name" value="Glyco_trans_2-like"/>
</dbReference>
<gene>
    <name evidence="2" type="ORF">DFP97_11137</name>
</gene>
<dbReference type="GO" id="GO:0016740">
    <property type="term" value="F:transferase activity"/>
    <property type="evidence" value="ECO:0007669"/>
    <property type="project" value="UniProtKB-KW"/>
</dbReference>
<evidence type="ECO:0000313" key="2">
    <source>
        <dbReference type="EMBL" id="RCW44812.1"/>
    </source>
</evidence>
<organism evidence="2 3">
    <name type="scientific">Paenibacillus prosopidis</name>
    <dbReference type="NCBI Taxonomy" id="630520"/>
    <lineage>
        <taxon>Bacteria</taxon>
        <taxon>Bacillati</taxon>
        <taxon>Bacillota</taxon>
        <taxon>Bacilli</taxon>
        <taxon>Bacillales</taxon>
        <taxon>Paenibacillaceae</taxon>
        <taxon>Paenibacillus</taxon>
    </lineage>
</organism>
<dbReference type="Pfam" id="PF00535">
    <property type="entry name" value="Glycos_transf_2"/>
    <property type="match status" value="1"/>
</dbReference>
<feature type="domain" description="Glycosyltransferase 2-like" evidence="1">
    <location>
        <begin position="5"/>
        <end position="104"/>
    </location>
</feature>
<dbReference type="RefSeq" id="WP_245976348.1">
    <property type="nucleotide sequence ID" value="NZ_QPJD01000011.1"/>
</dbReference>
<dbReference type="PANTHER" id="PTHR43630:SF2">
    <property type="entry name" value="GLYCOSYLTRANSFERASE"/>
    <property type="match status" value="1"/>
</dbReference>
<dbReference type="InterPro" id="IPR011990">
    <property type="entry name" value="TPR-like_helical_dom_sf"/>
</dbReference>
<protein>
    <submittedName>
        <fullName evidence="2">Glycosyltransferase involved in cell wall biosynthesis</fullName>
    </submittedName>
</protein>
<reference evidence="2 3" key="1">
    <citation type="submission" date="2018-07" db="EMBL/GenBank/DDBJ databases">
        <title>Genomic Encyclopedia of Type Strains, Phase III (KMG-III): the genomes of soil and plant-associated and newly described type strains.</title>
        <authorList>
            <person name="Whitman W."/>
        </authorList>
    </citation>
    <scope>NUCLEOTIDE SEQUENCE [LARGE SCALE GENOMIC DNA]</scope>
    <source>
        <strain evidence="2 3">CECT 7506</strain>
    </source>
</reference>
<dbReference type="InterPro" id="IPR029044">
    <property type="entry name" value="Nucleotide-diphossugar_trans"/>
</dbReference>